<dbReference type="Proteomes" id="UP000236161">
    <property type="component" value="Unassembled WGS sequence"/>
</dbReference>
<sequence length="119" mass="13004">MLLGANGPDGLNRSDLERHWSRPHSVERDQRFDAYPSPLFTGGDECRQRREANRGSTAPTFPSARPPPHRDRSGPGDSLLLIHSPSCSGKFSMRALLCASHLVLVSGNAVVRAFSDLPL</sequence>
<protein>
    <submittedName>
        <fullName evidence="2">Uncharacterized protein</fullName>
    </submittedName>
</protein>
<evidence type="ECO:0000313" key="3">
    <source>
        <dbReference type="Proteomes" id="UP000236161"/>
    </source>
</evidence>
<keyword evidence="3" id="KW-1185">Reference proteome</keyword>
<proteinExistence type="predicted"/>
<evidence type="ECO:0000256" key="1">
    <source>
        <dbReference type="SAM" id="MobiDB-lite"/>
    </source>
</evidence>
<gene>
    <name evidence="2" type="ORF">AXF42_Ash012385</name>
</gene>
<dbReference type="EMBL" id="KZ451998">
    <property type="protein sequence ID" value="PKA53443.1"/>
    <property type="molecule type" value="Genomic_DNA"/>
</dbReference>
<evidence type="ECO:0000313" key="2">
    <source>
        <dbReference type="EMBL" id="PKA53443.1"/>
    </source>
</evidence>
<dbReference type="AlphaFoldDB" id="A0A2I0AD36"/>
<feature type="compositionally biased region" description="Basic and acidic residues" evidence="1">
    <location>
        <begin position="44"/>
        <end position="53"/>
    </location>
</feature>
<feature type="region of interest" description="Disordered" evidence="1">
    <location>
        <begin position="1"/>
        <end position="78"/>
    </location>
</feature>
<feature type="compositionally biased region" description="Basic and acidic residues" evidence="1">
    <location>
        <begin position="12"/>
        <end position="32"/>
    </location>
</feature>
<accession>A0A2I0AD36</accession>
<reference evidence="2 3" key="1">
    <citation type="journal article" date="2017" name="Nature">
        <title>The Apostasia genome and the evolution of orchids.</title>
        <authorList>
            <person name="Zhang G.Q."/>
            <person name="Liu K.W."/>
            <person name="Li Z."/>
            <person name="Lohaus R."/>
            <person name="Hsiao Y.Y."/>
            <person name="Niu S.C."/>
            <person name="Wang J.Y."/>
            <person name="Lin Y.C."/>
            <person name="Xu Q."/>
            <person name="Chen L.J."/>
            <person name="Yoshida K."/>
            <person name="Fujiwara S."/>
            <person name="Wang Z.W."/>
            <person name="Zhang Y.Q."/>
            <person name="Mitsuda N."/>
            <person name="Wang M."/>
            <person name="Liu G.H."/>
            <person name="Pecoraro L."/>
            <person name="Huang H.X."/>
            <person name="Xiao X.J."/>
            <person name="Lin M."/>
            <person name="Wu X.Y."/>
            <person name="Wu W.L."/>
            <person name="Chen Y.Y."/>
            <person name="Chang S.B."/>
            <person name="Sakamoto S."/>
            <person name="Ohme-Takagi M."/>
            <person name="Yagi M."/>
            <person name="Zeng S.J."/>
            <person name="Shen C.Y."/>
            <person name="Yeh C.M."/>
            <person name="Luo Y.B."/>
            <person name="Tsai W.C."/>
            <person name="Van de Peer Y."/>
            <person name="Liu Z.J."/>
        </authorList>
    </citation>
    <scope>NUCLEOTIDE SEQUENCE [LARGE SCALE GENOMIC DNA]</scope>
    <source>
        <strain evidence="3">cv. Shenzhen</strain>
        <tissue evidence="2">Stem</tissue>
    </source>
</reference>
<organism evidence="2 3">
    <name type="scientific">Apostasia shenzhenica</name>
    <dbReference type="NCBI Taxonomy" id="1088818"/>
    <lineage>
        <taxon>Eukaryota</taxon>
        <taxon>Viridiplantae</taxon>
        <taxon>Streptophyta</taxon>
        <taxon>Embryophyta</taxon>
        <taxon>Tracheophyta</taxon>
        <taxon>Spermatophyta</taxon>
        <taxon>Magnoliopsida</taxon>
        <taxon>Liliopsida</taxon>
        <taxon>Asparagales</taxon>
        <taxon>Orchidaceae</taxon>
        <taxon>Apostasioideae</taxon>
        <taxon>Apostasia</taxon>
    </lineage>
</organism>
<name>A0A2I0AD36_9ASPA</name>